<dbReference type="Proteomes" id="UP000324897">
    <property type="component" value="Chromosome 1"/>
</dbReference>
<dbReference type="Gramene" id="TVU28137">
    <property type="protein sequence ID" value="TVU28137"/>
    <property type="gene ID" value="EJB05_19646"/>
</dbReference>
<evidence type="ECO:0000256" key="2">
    <source>
        <dbReference type="SAM" id="Phobius"/>
    </source>
</evidence>
<gene>
    <name evidence="3" type="ORF">EJB05_19646</name>
</gene>
<protein>
    <submittedName>
        <fullName evidence="3">Uncharacterized protein</fullName>
    </submittedName>
</protein>
<sequence length="166" mass="18617">MVRSALCRVSRRLSGSSAAPLVMRRRGPETLQAPPRPSLRSAATWIPHPGPPMRAFTSPAAAAPTRRIPNTQVNLVNSSHELAVLAKCQDKAKPIEVRQHLPVISTKGMKWAEQKRFLSMESKEPVIKRVVQLVDRHFGPRRQFIFATFIGVSSFMATSIIYHWLD</sequence>
<evidence type="ECO:0000313" key="3">
    <source>
        <dbReference type="EMBL" id="TVU28137.1"/>
    </source>
</evidence>
<feature type="region of interest" description="Disordered" evidence="1">
    <location>
        <begin position="17"/>
        <end position="41"/>
    </location>
</feature>
<organism evidence="3 4">
    <name type="scientific">Eragrostis curvula</name>
    <name type="common">weeping love grass</name>
    <dbReference type="NCBI Taxonomy" id="38414"/>
    <lineage>
        <taxon>Eukaryota</taxon>
        <taxon>Viridiplantae</taxon>
        <taxon>Streptophyta</taxon>
        <taxon>Embryophyta</taxon>
        <taxon>Tracheophyta</taxon>
        <taxon>Spermatophyta</taxon>
        <taxon>Magnoliopsida</taxon>
        <taxon>Liliopsida</taxon>
        <taxon>Poales</taxon>
        <taxon>Poaceae</taxon>
        <taxon>PACMAD clade</taxon>
        <taxon>Chloridoideae</taxon>
        <taxon>Eragrostideae</taxon>
        <taxon>Eragrostidinae</taxon>
        <taxon>Eragrostis</taxon>
    </lineage>
</organism>
<keyword evidence="2" id="KW-0472">Membrane</keyword>
<name>A0A5J9UYG9_9POAL</name>
<dbReference type="AlphaFoldDB" id="A0A5J9UYG9"/>
<keyword evidence="2" id="KW-0812">Transmembrane</keyword>
<evidence type="ECO:0000313" key="4">
    <source>
        <dbReference type="Proteomes" id="UP000324897"/>
    </source>
</evidence>
<comment type="caution">
    <text evidence="3">The sequence shown here is derived from an EMBL/GenBank/DDBJ whole genome shotgun (WGS) entry which is preliminary data.</text>
</comment>
<accession>A0A5J9UYG9</accession>
<feature type="transmembrane region" description="Helical" evidence="2">
    <location>
        <begin position="144"/>
        <end position="165"/>
    </location>
</feature>
<proteinExistence type="predicted"/>
<keyword evidence="2" id="KW-1133">Transmembrane helix</keyword>
<evidence type="ECO:0000256" key="1">
    <source>
        <dbReference type="SAM" id="MobiDB-lite"/>
    </source>
</evidence>
<dbReference type="OrthoDB" id="643891at2759"/>
<keyword evidence="4" id="KW-1185">Reference proteome</keyword>
<reference evidence="3 4" key="1">
    <citation type="journal article" date="2019" name="Sci. Rep.">
        <title>A high-quality genome of Eragrostis curvula grass provides insights into Poaceae evolution and supports new strategies to enhance forage quality.</title>
        <authorList>
            <person name="Carballo J."/>
            <person name="Santos B.A.C.M."/>
            <person name="Zappacosta D."/>
            <person name="Garbus I."/>
            <person name="Selva J.P."/>
            <person name="Gallo C.A."/>
            <person name="Diaz A."/>
            <person name="Albertini E."/>
            <person name="Caccamo M."/>
            <person name="Echenique V."/>
        </authorList>
    </citation>
    <scope>NUCLEOTIDE SEQUENCE [LARGE SCALE GENOMIC DNA]</scope>
    <source>
        <strain evidence="4">cv. Victoria</strain>
        <tissue evidence="3">Leaf</tissue>
    </source>
</reference>
<dbReference type="EMBL" id="RWGY01000011">
    <property type="protein sequence ID" value="TVU28137.1"/>
    <property type="molecule type" value="Genomic_DNA"/>
</dbReference>